<feature type="region of interest" description="Disordered" evidence="1">
    <location>
        <begin position="34"/>
        <end position="113"/>
    </location>
</feature>
<protein>
    <submittedName>
        <fullName evidence="2">Uncharacterized protein</fullName>
    </submittedName>
</protein>
<organism evidence="2 3">
    <name type="scientific">Rubus argutus</name>
    <name type="common">Southern blackberry</name>
    <dbReference type="NCBI Taxonomy" id="59490"/>
    <lineage>
        <taxon>Eukaryota</taxon>
        <taxon>Viridiplantae</taxon>
        <taxon>Streptophyta</taxon>
        <taxon>Embryophyta</taxon>
        <taxon>Tracheophyta</taxon>
        <taxon>Spermatophyta</taxon>
        <taxon>Magnoliopsida</taxon>
        <taxon>eudicotyledons</taxon>
        <taxon>Gunneridae</taxon>
        <taxon>Pentapetalae</taxon>
        <taxon>rosids</taxon>
        <taxon>fabids</taxon>
        <taxon>Rosales</taxon>
        <taxon>Rosaceae</taxon>
        <taxon>Rosoideae</taxon>
        <taxon>Rosoideae incertae sedis</taxon>
        <taxon>Rubus</taxon>
    </lineage>
</organism>
<feature type="compositionally biased region" description="Basic and acidic residues" evidence="1">
    <location>
        <begin position="35"/>
        <end position="46"/>
    </location>
</feature>
<evidence type="ECO:0000256" key="1">
    <source>
        <dbReference type="SAM" id="MobiDB-lite"/>
    </source>
</evidence>
<keyword evidence="3" id="KW-1185">Reference proteome</keyword>
<evidence type="ECO:0000313" key="2">
    <source>
        <dbReference type="EMBL" id="KAK9921366.1"/>
    </source>
</evidence>
<feature type="compositionally biased region" description="Gly residues" evidence="1">
    <location>
        <begin position="83"/>
        <end position="93"/>
    </location>
</feature>
<accession>A0AAW1WBX8</accession>
<reference evidence="2 3" key="1">
    <citation type="journal article" date="2023" name="G3 (Bethesda)">
        <title>A chromosome-length genome assembly and annotation of blackberry (Rubus argutus, cv. 'Hillquist').</title>
        <authorList>
            <person name="Bruna T."/>
            <person name="Aryal R."/>
            <person name="Dudchenko O."/>
            <person name="Sargent D.J."/>
            <person name="Mead D."/>
            <person name="Buti M."/>
            <person name="Cavallini A."/>
            <person name="Hytonen T."/>
            <person name="Andres J."/>
            <person name="Pham M."/>
            <person name="Weisz D."/>
            <person name="Mascagni F."/>
            <person name="Usai G."/>
            <person name="Natali L."/>
            <person name="Bassil N."/>
            <person name="Fernandez G.E."/>
            <person name="Lomsadze A."/>
            <person name="Armour M."/>
            <person name="Olukolu B."/>
            <person name="Poorten T."/>
            <person name="Britton C."/>
            <person name="Davik J."/>
            <person name="Ashrafi H."/>
            <person name="Aiden E.L."/>
            <person name="Borodovsky M."/>
            <person name="Worthington M."/>
        </authorList>
    </citation>
    <scope>NUCLEOTIDE SEQUENCE [LARGE SCALE GENOMIC DNA]</scope>
    <source>
        <strain evidence="2">PI 553951</strain>
    </source>
</reference>
<comment type="caution">
    <text evidence="2">The sequence shown here is derived from an EMBL/GenBank/DDBJ whole genome shotgun (WGS) entry which is preliminary data.</text>
</comment>
<name>A0AAW1WBX8_RUBAR</name>
<proteinExistence type="predicted"/>
<feature type="compositionally biased region" description="Low complexity" evidence="1">
    <location>
        <begin position="66"/>
        <end position="78"/>
    </location>
</feature>
<gene>
    <name evidence="2" type="ORF">M0R45_029877</name>
</gene>
<sequence>MSLSPWWISTAEINSDGRSWCDRTTAVGVVVAARSGKESEKKEKAPSGEGGDDLAETWRGGGGPRGVADVGPEALLGGERAELGGGAGGGGKSGAVEAAEDVSLNYVRMDGGD</sequence>
<evidence type="ECO:0000313" key="3">
    <source>
        <dbReference type="Proteomes" id="UP001457282"/>
    </source>
</evidence>
<dbReference type="EMBL" id="JBEDUW010000006">
    <property type="protein sequence ID" value="KAK9921366.1"/>
    <property type="molecule type" value="Genomic_DNA"/>
</dbReference>
<dbReference type="AlphaFoldDB" id="A0AAW1WBX8"/>
<dbReference type="Proteomes" id="UP001457282">
    <property type="component" value="Unassembled WGS sequence"/>
</dbReference>